<dbReference type="InterPro" id="IPR001680">
    <property type="entry name" value="WD40_rpt"/>
</dbReference>
<evidence type="ECO:0000256" key="4">
    <source>
        <dbReference type="SAM" id="MobiDB-lite"/>
    </source>
</evidence>
<dbReference type="PROSITE" id="PS50082">
    <property type="entry name" value="WD_REPEATS_2"/>
    <property type="match status" value="3"/>
</dbReference>
<dbReference type="InterPro" id="IPR015943">
    <property type="entry name" value="WD40/YVTN_repeat-like_dom_sf"/>
</dbReference>
<dbReference type="OMA" id="FTKEISH"/>
<evidence type="ECO:0000256" key="2">
    <source>
        <dbReference type="ARBA" id="ARBA00022737"/>
    </source>
</evidence>
<dbReference type="EMBL" id="LDAU01000066">
    <property type="protein sequence ID" value="KRX08309.1"/>
    <property type="molecule type" value="Genomic_DNA"/>
</dbReference>
<feature type="compositionally biased region" description="Basic and acidic residues" evidence="4">
    <location>
        <begin position="41"/>
        <end position="50"/>
    </location>
</feature>
<evidence type="ECO:0000313" key="5">
    <source>
        <dbReference type="EMBL" id="KRX08309.1"/>
    </source>
</evidence>
<keyword evidence="6" id="KW-1185">Reference proteome</keyword>
<organism evidence="5 6">
    <name type="scientific">Pseudocohnilembus persalinus</name>
    <name type="common">Ciliate</name>
    <dbReference type="NCBI Taxonomy" id="266149"/>
    <lineage>
        <taxon>Eukaryota</taxon>
        <taxon>Sar</taxon>
        <taxon>Alveolata</taxon>
        <taxon>Ciliophora</taxon>
        <taxon>Intramacronucleata</taxon>
        <taxon>Oligohymenophorea</taxon>
        <taxon>Scuticociliatia</taxon>
        <taxon>Philasterida</taxon>
        <taxon>Pseudocohnilembidae</taxon>
        <taxon>Pseudocohnilembus</taxon>
    </lineage>
</organism>
<dbReference type="Proteomes" id="UP000054937">
    <property type="component" value="Unassembled WGS sequence"/>
</dbReference>
<dbReference type="PANTHER" id="PTHR44324">
    <property type="entry name" value="WD40 REPEAT DOMAIN 95"/>
    <property type="match status" value="1"/>
</dbReference>
<dbReference type="PANTHER" id="PTHR44324:SF4">
    <property type="entry name" value="WD40 REPEAT DOMAIN 95"/>
    <property type="match status" value="1"/>
</dbReference>
<name>A0A0V0R2B1_PSEPJ</name>
<dbReference type="InterPro" id="IPR036322">
    <property type="entry name" value="WD40_repeat_dom_sf"/>
</dbReference>
<dbReference type="SMART" id="SM00320">
    <property type="entry name" value="WD40"/>
    <property type="match status" value="10"/>
</dbReference>
<sequence>MPIKKTLELLPIDIKAYQQSQNTLHDFDFMDKSYLNNNDNNRNKDQENHRSLQQMTISNPYRKKKSKGKINQFGRLITAFSKKAYITKTNVLHPIINSDSEEEQQTQQNKFEHSKQMSQFVPLNEDDIKNSIQYSERDYKYYLLQNISPKEFYEIKKSFESFSDEEGIDIFQFVGIFCQCMFGIEKFEEQYGKQVDSLTEIFMLIDRQHRKKINWQQFSDFLLDMQEILKRDESLFETKLNQIIFEENIPIQIEKLFHYDGFSKFGVLDPNQKSIKLINPANFEQVEEIKAGGHTITTSIYIKEHEIILIGTNDKFFHIYDPFQHSVVRKFIVPEVQQFMDYSEQTSLLYTATHKKNIYAWDINYIMSKPFLKEIQQMDIYKKAIKYKITVDTVKDITCILNIDILGLILVGSGDCLIRIFDTHDQTDQKKPIDILKGHSQGIRALAYNDTLGYIVSCAFDFDILVWNTHLSYPVAKLKGNDAPMNNIICPKSEKYLLLSFDINGILKLWDLNNFQCLQSLQVNANPNIKAKSITFLDNYNKIILGSKTFQAYEFDKSYNPSLTDDKVISAVCFSKLNMELYSSSGNSIKCWDMKIGRIVRVFKELCQGDITQITLVQNYDQNQEEESFMQFMSDIKQRQIVQERTAFLGSSIGEIVLMDILTGFVLKKLENFQKEVLFLRYSPKYNLLISGSQDKSIKIFNNNPKIENRVGGLLRKIENTYQTDLTMGAYSDNLQLIATMGRDAEIRIWDVEKGTYKSKIESNIQYQSMYHMKFLDPFPLLATADIAGYIYVWSTQPLEFQNQLLLRWKNMFTISKISQVTSLNYDYDEINNKLHLVLGDETGYVRILDISEVLKQFLIQPERKMEQQNMFRQNNYNYSTFENNDYNNYTGDQSNQVVPLPEKSAKQVLQWQAHTQENIDIPIICIKVIKITKQKNYLTVGQDKKIKLFDSKGNLIGVLKQSETSLQKKNYLDSTNNNEEAKSKDWNIEFKSSTSTIFQKQQQLVRKQLDKAIQKINNKLKSNKIPFYNDMMDEEYAMRSLSRVSSEAIYKSLKEVDDIEEHESGPGIHSAQQNMQQMNFISYIKQPIPRQYSPRKLTQQPQQKTSDDQDCFELEEEYQNEIKLNCNYKNNKNKQSKYNKITNYTSVCVNQDINNSLKNHKNQIKENDQYLENYQEQFQKNHIQNLKESQVVGVGFNSIDQQQISRNKKQSITVIGFSSNNKLNQKKDNLDFKDKNMLQQKKKMMYQQYSKKIDELAPEKQKNLI</sequence>
<comment type="caution">
    <text evidence="5">The sequence shown here is derived from an EMBL/GenBank/DDBJ whole genome shotgun (WGS) entry which is preliminary data.</text>
</comment>
<feature type="region of interest" description="Disordered" evidence="4">
    <location>
        <begin position="35"/>
        <end position="56"/>
    </location>
</feature>
<dbReference type="SUPFAM" id="SSF50978">
    <property type="entry name" value="WD40 repeat-like"/>
    <property type="match status" value="1"/>
</dbReference>
<proteinExistence type="predicted"/>
<dbReference type="SUPFAM" id="SSF50998">
    <property type="entry name" value="Quinoprotein alcohol dehydrogenase-like"/>
    <property type="match status" value="1"/>
</dbReference>
<dbReference type="Pfam" id="PF00400">
    <property type="entry name" value="WD40"/>
    <property type="match status" value="2"/>
</dbReference>
<dbReference type="Gene3D" id="2.130.10.10">
    <property type="entry name" value="YVTN repeat-like/Quinoprotein amine dehydrogenase"/>
    <property type="match status" value="3"/>
</dbReference>
<feature type="repeat" description="WD" evidence="3">
    <location>
        <begin position="719"/>
        <end position="760"/>
    </location>
</feature>
<accession>A0A0V0R2B1</accession>
<feature type="repeat" description="WD" evidence="3">
    <location>
        <begin position="436"/>
        <end position="468"/>
    </location>
</feature>
<gene>
    <name evidence="5" type="ORF">PPERSA_01770</name>
</gene>
<dbReference type="InterPro" id="IPR011047">
    <property type="entry name" value="Quinoprotein_ADH-like_sf"/>
</dbReference>
<dbReference type="AlphaFoldDB" id="A0A0V0R2B1"/>
<evidence type="ECO:0000313" key="6">
    <source>
        <dbReference type="Proteomes" id="UP000054937"/>
    </source>
</evidence>
<keyword evidence="2" id="KW-0677">Repeat</keyword>
<evidence type="ECO:0000256" key="3">
    <source>
        <dbReference type="PROSITE-ProRule" id="PRU00221"/>
    </source>
</evidence>
<protein>
    <submittedName>
        <fullName evidence="5">WD40-repeat-containing domain</fullName>
    </submittedName>
</protein>
<dbReference type="InParanoid" id="A0A0V0R2B1"/>
<dbReference type="InterPro" id="IPR051242">
    <property type="entry name" value="WD-EF-hand_domain"/>
</dbReference>
<keyword evidence="1 3" id="KW-0853">WD repeat</keyword>
<dbReference type="PROSITE" id="PS00678">
    <property type="entry name" value="WD_REPEATS_1"/>
    <property type="match status" value="1"/>
</dbReference>
<evidence type="ECO:0000256" key="1">
    <source>
        <dbReference type="ARBA" id="ARBA00022574"/>
    </source>
</evidence>
<dbReference type="PROSITE" id="PS50294">
    <property type="entry name" value="WD_REPEATS_REGION"/>
    <property type="match status" value="1"/>
</dbReference>
<dbReference type="OrthoDB" id="1068471at2759"/>
<feature type="repeat" description="WD" evidence="3">
    <location>
        <begin position="670"/>
        <end position="702"/>
    </location>
</feature>
<dbReference type="InterPro" id="IPR019775">
    <property type="entry name" value="WD40_repeat_CS"/>
</dbReference>
<reference evidence="5 6" key="1">
    <citation type="journal article" date="2015" name="Sci. Rep.">
        <title>Genome of the facultative scuticociliatosis pathogen Pseudocohnilembus persalinus provides insight into its virulence through horizontal gene transfer.</title>
        <authorList>
            <person name="Xiong J."/>
            <person name="Wang G."/>
            <person name="Cheng J."/>
            <person name="Tian M."/>
            <person name="Pan X."/>
            <person name="Warren A."/>
            <person name="Jiang C."/>
            <person name="Yuan D."/>
            <person name="Miao W."/>
        </authorList>
    </citation>
    <scope>NUCLEOTIDE SEQUENCE [LARGE SCALE GENOMIC DNA]</scope>
    <source>
        <strain evidence="5">36N120E</strain>
    </source>
</reference>